<feature type="domain" description="RNase T2-like C-terminal" evidence="18">
    <location>
        <begin position="356"/>
        <end position="453"/>
    </location>
</feature>
<dbReference type="InterPro" id="IPR033697">
    <property type="entry name" value="Ribonuclease_T2_eukaryotic"/>
</dbReference>
<dbReference type="GO" id="GO:0016787">
    <property type="term" value="F:hydrolase activity"/>
    <property type="evidence" value="ECO:0007669"/>
    <property type="project" value="UniProtKB-KW"/>
</dbReference>
<evidence type="ECO:0000256" key="4">
    <source>
        <dbReference type="ARBA" id="ARBA00012571"/>
    </source>
</evidence>
<keyword evidence="20" id="KW-1185">Reference proteome</keyword>
<dbReference type="CDD" id="cd01061">
    <property type="entry name" value="RNase_T2_euk"/>
    <property type="match status" value="1"/>
</dbReference>
<accession>A0AA38H5Q8</accession>
<feature type="active site" evidence="15">
    <location>
        <position position="127"/>
    </location>
</feature>
<keyword evidence="9" id="KW-0378">Hydrolase</keyword>
<dbReference type="InterPro" id="IPR036430">
    <property type="entry name" value="RNase_T2-like_sf"/>
</dbReference>
<dbReference type="Pfam" id="PF25488">
    <property type="entry name" value="RNaseT2L_C"/>
    <property type="match status" value="1"/>
</dbReference>
<dbReference type="GO" id="GO:0033897">
    <property type="term" value="F:ribonuclease T2 activity"/>
    <property type="evidence" value="ECO:0007669"/>
    <property type="project" value="UniProtKB-EC"/>
</dbReference>
<dbReference type="Gene3D" id="3.90.730.10">
    <property type="entry name" value="Ribonuclease T2-like"/>
    <property type="match status" value="1"/>
</dbReference>
<sequence length="458" mass="49360">MLAFTLPALLPLLVPVLALADLTIATDPAPADPTDLYNGDFIAPDLTFRKANARDDSQATFSGARSTLSVCGDYKPSDFGQSCTTAADPDGPGGTCCTDSPGGLFALTQFWDADETSTGPNNSWTIHGLWPDKCDATWEEYCGRNLTTIRSILVDNDQTDLLSYMDIYWKSDRNGDDYLWTHEWNKHGTCISSLKKACYTEPRENAGLVTYFQRAVSTFQSLPTYDWLAADGIVPKLNATYTRAQILSALTKAYGFTPVIKCRSGALNEVWYYYNSKGGVVDGSMIKTDAVGYAGNCNPTGIRYMPKYTVSPGPRPNPPTTDPTVPAIIGAPLSAAGIRGFVYPTYSNDTRENRACAWYKGTCAGYTSVKPPADSPAGSFQLKTNGGLCGILDTDNRLSCADTFTADTAAVFEFDDKGKMSIAGGEAFGSARVPGTEQVPVFWGSAQAVKFSLVYAPQ</sequence>
<dbReference type="InterPro" id="IPR001568">
    <property type="entry name" value="RNase_T2-like"/>
</dbReference>
<evidence type="ECO:0000256" key="17">
    <source>
        <dbReference type="SAM" id="SignalP"/>
    </source>
</evidence>
<dbReference type="InterPro" id="IPR057328">
    <property type="entry name" value="RNaseT2L_C"/>
</dbReference>
<feature type="active site" evidence="15">
    <location>
        <position position="183"/>
    </location>
</feature>
<keyword evidence="7" id="KW-0540">Nuclease</keyword>
<keyword evidence="5" id="KW-0963">Cytoplasm</keyword>
<organism evidence="19 20">
    <name type="scientific">Dioszegia hungarica</name>
    <dbReference type="NCBI Taxonomy" id="4972"/>
    <lineage>
        <taxon>Eukaryota</taxon>
        <taxon>Fungi</taxon>
        <taxon>Dikarya</taxon>
        <taxon>Basidiomycota</taxon>
        <taxon>Agaricomycotina</taxon>
        <taxon>Tremellomycetes</taxon>
        <taxon>Tremellales</taxon>
        <taxon>Bulleribasidiaceae</taxon>
        <taxon>Dioszegia</taxon>
    </lineage>
</organism>
<protein>
    <recommendedName>
        <fullName evidence="14">Ribonuclease T2-like</fullName>
        <ecNumber evidence="4">4.6.1.19</ecNumber>
    </recommendedName>
</protein>
<evidence type="ECO:0000256" key="11">
    <source>
        <dbReference type="ARBA" id="ARBA00023180"/>
    </source>
</evidence>
<dbReference type="Proteomes" id="UP001164286">
    <property type="component" value="Unassembled WGS sequence"/>
</dbReference>
<feature type="chain" id="PRO_5041248764" description="Ribonuclease T2-like" evidence="17">
    <location>
        <begin position="21"/>
        <end position="458"/>
    </location>
</feature>
<dbReference type="GO" id="GO:0005775">
    <property type="term" value="C:vacuolar lumen"/>
    <property type="evidence" value="ECO:0007669"/>
    <property type="project" value="UniProtKB-SubCell"/>
</dbReference>
<keyword evidence="11" id="KW-0325">Glycoprotein</keyword>
<dbReference type="InterPro" id="IPR018188">
    <property type="entry name" value="RNase_T2_His_AS_1"/>
</dbReference>
<feature type="signal peptide" evidence="17">
    <location>
        <begin position="1"/>
        <end position="20"/>
    </location>
</feature>
<dbReference type="RefSeq" id="XP_052943999.1">
    <property type="nucleotide sequence ID" value="XM_053087660.1"/>
</dbReference>
<comment type="similarity">
    <text evidence="3 16">Belongs to the RNase T2 family.</text>
</comment>
<comment type="function">
    <text evidence="13">Rnase which modulates cell survival under stress conditions. Released from the vacuole to the cytoplasm during stress to promote tRNA and rRNA cleavage and to activate separately a downstream pathway that promotes cell death. Involved in cell size, vacuolar morphology and growth at high temperatures and high salt concentration.</text>
</comment>
<evidence type="ECO:0000313" key="19">
    <source>
        <dbReference type="EMBL" id="KAI9634222.1"/>
    </source>
</evidence>
<comment type="caution">
    <text evidence="19">The sequence shown here is derived from an EMBL/GenBank/DDBJ whole genome shotgun (WGS) entry which is preliminary data.</text>
</comment>
<name>A0AA38H5Q8_9TREE</name>
<evidence type="ECO:0000256" key="9">
    <source>
        <dbReference type="ARBA" id="ARBA00022801"/>
    </source>
</evidence>
<dbReference type="EC" id="4.6.1.19" evidence="4"/>
<dbReference type="GO" id="GO:0003723">
    <property type="term" value="F:RNA binding"/>
    <property type="evidence" value="ECO:0007669"/>
    <property type="project" value="InterPro"/>
</dbReference>
<evidence type="ECO:0000256" key="3">
    <source>
        <dbReference type="ARBA" id="ARBA00007469"/>
    </source>
</evidence>
<dbReference type="SUPFAM" id="SSF55895">
    <property type="entry name" value="Ribonuclease Rh-like"/>
    <property type="match status" value="1"/>
</dbReference>
<evidence type="ECO:0000256" key="5">
    <source>
        <dbReference type="ARBA" id="ARBA00022490"/>
    </source>
</evidence>
<dbReference type="GO" id="GO:0005576">
    <property type="term" value="C:extracellular region"/>
    <property type="evidence" value="ECO:0007669"/>
    <property type="project" value="TreeGrafter"/>
</dbReference>
<evidence type="ECO:0000259" key="18">
    <source>
        <dbReference type="Pfam" id="PF25488"/>
    </source>
</evidence>
<proteinExistence type="inferred from homology"/>
<evidence type="ECO:0000256" key="6">
    <source>
        <dbReference type="ARBA" id="ARBA00022554"/>
    </source>
</evidence>
<evidence type="ECO:0000256" key="7">
    <source>
        <dbReference type="ARBA" id="ARBA00022722"/>
    </source>
</evidence>
<evidence type="ECO:0000256" key="16">
    <source>
        <dbReference type="RuleBase" id="RU004328"/>
    </source>
</evidence>
<gene>
    <name evidence="19" type="ORF">MKK02DRAFT_28884</name>
</gene>
<evidence type="ECO:0000256" key="12">
    <source>
        <dbReference type="ARBA" id="ARBA00023239"/>
    </source>
</evidence>
<dbReference type="AlphaFoldDB" id="A0AA38H5Q8"/>
<dbReference type="PROSITE" id="PS00531">
    <property type="entry name" value="RNASE_T2_2"/>
    <property type="match status" value="1"/>
</dbReference>
<dbReference type="GeneID" id="77726865"/>
<evidence type="ECO:0000256" key="1">
    <source>
        <dbReference type="ARBA" id="ARBA00004410"/>
    </source>
</evidence>
<evidence type="ECO:0000256" key="14">
    <source>
        <dbReference type="ARBA" id="ARBA00071169"/>
    </source>
</evidence>
<evidence type="ECO:0000256" key="2">
    <source>
        <dbReference type="ARBA" id="ARBA00004496"/>
    </source>
</evidence>
<evidence type="ECO:0000256" key="15">
    <source>
        <dbReference type="PIRSR" id="PIRSR633697-1"/>
    </source>
</evidence>
<dbReference type="PANTHER" id="PTHR11240">
    <property type="entry name" value="RIBONUCLEASE T2"/>
    <property type="match status" value="1"/>
</dbReference>
<evidence type="ECO:0000256" key="13">
    <source>
        <dbReference type="ARBA" id="ARBA00025494"/>
    </source>
</evidence>
<dbReference type="GO" id="GO:0006401">
    <property type="term" value="P:RNA catabolic process"/>
    <property type="evidence" value="ECO:0007669"/>
    <property type="project" value="TreeGrafter"/>
</dbReference>
<feature type="active site" evidence="15">
    <location>
        <position position="187"/>
    </location>
</feature>
<dbReference type="EMBL" id="JAKWFO010000008">
    <property type="protein sequence ID" value="KAI9634222.1"/>
    <property type="molecule type" value="Genomic_DNA"/>
</dbReference>
<evidence type="ECO:0000313" key="20">
    <source>
        <dbReference type="Proteomes" id="UP001164286"/>
    </source>
</evidence>
<evidence type="ECO:0000256" key="8">
    <source>
        <dbReference type="ARBA" id="ARBA00022729"/>
    </source>
</evidence>
<comment type="subcellular location">
    <subcellularLocation>
        <location evidence="2">Cytoplasm</location>
    </subcellularLocation>
    <subcellularLocation>
        <location evidence="1">Vacuole lumen</location>
    </subcellularLocation>
</comment>
<dbReference type="InterPro" id="IPR033130">
    <property type="entry name" value="RNase_T2_His_AS_2"/>
</dbReference>
<dbReference type="PROSITE" id="PS00530">
    <property type="entry name" value="RNASE_T2_1"/>
    <property type="match status" value="1"/>
</dbReference>
<dbReference type="Pfam" id="PF00445">
    <property type="entry name" value="Ribonuclease_T2"/>
    <property type="match status" value="1"/>
</dbReference>
<evidence type="ECO:0000256" key="10">
    <source>
        <dbReference type="ARBA" id="ARBA00023157"/>
    </source>
</evidence>
<keyword evidence="8 17" id="KW-0732">Signal</keyword>
<dbReference type="PANTHER" id="PTHR11240:SF22">
    <property type="entry name" value="RIBONUCLEASE T2"/>
    <property type="match status" value="1"/>
</dbReference>
<keyword evidence="12" id="KW-0456">Lyase</keyword>
<reference evidence="19" key="1">
    <citation type="journal article" date="2022" name="G3 (Bethesda)">
        <title>High quality genome of the basidiomycete yeast Dioszegia hungarica PDD-24b-2 isolated from cloud water.</title>
        <authorList>
            <person name="Jarrige D."/>
            <person name="Haridas S."/>
            <person name="Bleykasten-Grosshans C."/>
            <person name="Joly M."/>
            <person name="Nadalig T."/>
            <person name="Sancelme M."/>
            <person name="Vuilleumier S."/>
            <person name="Grigoriev I.V."/>
            <person name="Amato P."/>
            <person name="Bringel F."/>
        </authorList>
    </citation>
    <scope>NUCLEOTIDE SEQUENCE</scope>
    <source>
        <strain evidence="19">PDD-24b-2</strain>
    </source>
</reference>
<keyword evidence="10" id="KW-1015">Disulfide bond</keyword>
<keyword evidence="6" id="KW-0926">Vacuole</keyword>